<dbReference type="EMBL" id="JBCLYO010000042">
    <property type="protein sequence ID" value="KAL0074397.1"/>
    <property type="molecule type" value="Genomic_DNA"/>
</dbReference>
<dbReference type="Proteomes" id="UP001448207">
    <property type="component" value="Unassembled WGS sequence"/>
</dbReference>
<keyword evidence="3" id="KW-1185">Reference proteome</keyword>
<keyword evidence="1" id="KW-0472">Membrane</keyword>
<evidence type="ECO:0000313" key="3">
    <source>
        <dbReference type="Proteomes" id="UP001448207"/>
    </source>
</evidence>
<name>A0ABR3AIJ4_PHYBL</name>
<keyword evidence="1" id="KW-1133">Transmembrane helix</keyword>
<sequence length="226" mass="26074">MESIVISEDGRDWMLPYSRVWYDKERKRKGRSIVVAGSLCLLEMSDLLTKCIAIIGFFPLGLFINTILLWHKCPGAERHILGQMTTRPKGLRDTRMKLPIILKDMLLRIAEQNAITFTLNPHSWLATILVILYLSIVNSISLMVDDAPRGLDLRLLNLCQASWKILNSIFRTDVIKSKIKLKIPQMYMTPRKPLHALAPQMSQLILMIMIRITICRHDPLQWDDVL</sequence>
<protein>
    <submittedName>
        <fullName evidence="2">Uncharacterized protein</fullName>
    </submittedName>
</protein>
<accession>A0ABR3AIJ4</accession>
<reference evidence="2 3" key="1">
    <citation type="submission" date="2024-04" db="EMBL/GenBank/DDBJ databases">
        <title>Symmetric and asymmetric DNA N6-adenine methylation regulates different biological responses in Mucorales.</title>
        <authorList>
            <consortium name="Lawrence Berkeley National Laboratory"/>
            <person name="Lax C."/>
            <person name="Mondo S.J."/>
            <person name="Osorio-Concepcion M."/>
            <person name="Muszewska A."/>
            <person name="Corrochano-Luque M."/>
            <person name="Gutierrez G."/>
            <person name="Riley R."/>
            <person name="Lipzen A."/>
            <person name="Guo J."/>
            <person name="Hundley H."/>
            <person name="Amirebrahimi M."/>
            <person name="Ng V."/>
            <person name="Lorenzo-Gutierrez D."/>
            <person name="Binder U."/>
            <person name="Yang J."/>
            <person name="Song Y."/>
            <person name="Canovas D."/>
            <person name="Navarro E."/>
            <person name="Freitag M."/>
            <person name="Gabaldon T."/>
            <person name="Grigoriev I.V."/>
            <person name="Corrochano L.M."/>
            <person name="Nicolas F.E."/>
            <person name="Garre V."/>
        </authorList>
    </citation>
    <scope>NUCLEOTIDE SEQUENCE [LARGE SCALE GENOMIC DNA]</scope>
    <source>
        <strain evidence="2 3">L51</strain>
    </source>
</reference>
<feature type="transmembrane region" description="Helical" evidence="1">
    <location>
        <begin position="124"/>
        <end position="144"/>
    </location>
</feature>
<gene>
    <name evidence="2" type="ORF">J3Q64DRAFT_1826412</name>
</gene>
<comment type="caution">
    <text evidence="2">The sequence shown here is derived from an EMBL/GenBank/DDBJ whole genome shotgun (WGS) entry which is preliminary data.</text>
</comment>
<evidence type="ECO:0000256" key="1">
    <source>
        <dbReference type="SAM" id="Phobius"/>
    </source>
</evidence>
<feature type="transmembrane region" description="Helical" evidence="1">
    <location>
        <begin position="47"/>
        <end position="70"/>
    </location>
</feature>
<proteinExistence type="predicted"/>
<evidence type="ECO:0000313" key="2">
    <source>
        <dbReference type="EMBL" id="KAL0074397.1"/>
    </source>
</evidence>
<keyword evidence="1" id="KW-0812">Transmembrane</keyword>
<organism evidence="2 3">
    <name type="scientific">Phycomyces blakesleeanus</name>
    <dbReference type="NCBI Taxonomy" id="4837"/>
    <lineage>
        <taxon>Eukaryota</taxon>
        <taxon>Fungi</taxon>
        <taxon>Fungi incertae sedis</taxon>
        <taxon>Mucoromycota</taxon>
        <taxon>Mucoromycotina</taxon>
        <taxon>Mucoromycetes</taxon>
        <taxon>Mucorales</taxon>
        <taxon>Phycomycetaceae</taxon>
        <taxon>Phycomyces</taxon>
    </lineage>
</organism>